<dbReference type="InterPro" id="IPR028925">
    <property type="entry name" value="RRM_DME"/>
</dbReference>
<dbReference type="Gene3D" id="1.10.340.30">
    <property type="entry name" value="Hypothetical protein, domain 2"/>
    <property type="match status" value="1"/>
</dbReference>
<evidence type="ECO:0000256" key="5">
    <source>
        <dbReference type="ARBA" id="ARBA00022723"/>
    </source>
</evidence>
<dbReference type="EMBL" id="CP093346">
    <property type="protein sequence ID" value="WOG97678.1"/>
    <property type="molecule type" value="Genomic_DNA"/>
</dbReference>
<dbReference type="SMART" id="SM00525">
    <property type="entry name" value="FES"/>
    <property type="match status" value="1"/>
</dbReference>
<dbReference type="PANTHER" id="PTHR46213:SF13">
    <property type="entry name" value="DEMETER-LIKE PROTEIN 2-RELATED"/>
    <property type="match status" value="1"/>
</dbReference>
<reference evidence="12" key="1">
    <citation type="journal article" date="2016" name="Nat. Genet.">
        <title>A high-quality carrot genome assembly provides new insights into carotenoid accumulation and asterid genome evolution.</title>
        <authorList>
            <person name="Iorizzo M."/>
            <person name="Ellison S."/>
            <person name="Senalik D."/>
            <person name="Zeng P."/>
            <person name="Satapoomin P."/>
            <person name="Huang J."/>
            <person name="Bowman M."/>
            <person name="Iovene M."/>
            <person name="Sanseverino W."/>
            <person name="Cavagnaro P."/>
            <person name="Yildiz M."/>
            <person name="Macko-Podgorni A."/>
            <person name="Moranska E."/>
            <person name="Grzebelus E."/>
            <person name="Grzebelus D."/>
            <person name="Ashrafi H."/>
            <person name="Zheng Z."/>
            <person name="Cheng S."/>
            <person name="Spooner D."/>
            <person name="Van Deynze A."/>
            <person name="Simon P."/>
        </authorList>
    </citation>
    <scope>NUCLEOTIDE SEQUENCE</scope>
    <source>
        <tissue evidence="12">Leaf</tissue>
    </source>
</reference>
<comment type="similarity">
    <text evidence="3">Belongs to the DNA glycosylase family. DEMETER subfamily.</text>
</comment>
<feature type="domain" description="HhH-GPD" evidence="11">
    <location>
        <begin position="552"/>
        <end position="725"/>
    </location>
</feature>
<keyword evidence="9" id="KW-0539">Nucleus</keyword>
<proteinExistence type="inferred from homology"/>
<accession>A0AAF1AW67</accession>
<evidence type="ECO:0000256" key="1">
    <source>
        <dbReference type="ARBA" id="ARBA00001966"/>
    </source>
</evidence>
<feature type="compositionally biased region" description="Basic and acidic residues" evidence="10">
    <location>
        <begin position="1"/>
        <end position="10"/>
    </location>
</feature>
<dbReference type="InterPro" id="IPR003265">
    <property type="entry name" value="HhH-GPD_domain"/>
</dbReference>
<evidence type="ECO:0000256" key="9">
    <source>
        <dbReference type="ARBA" id="ARBA00023242"/>
    </source>
</evidence>
<evidence type="ECO:0000256" key="4">
    <source>
        <dbReference type="ARBA" id="ARBA00022485"/>
    </source>
</evidence>
<dbReference type="CDD" id="cd00056">
    <property type="entry name" value="ENDO3c"/>
    <property type="match status" value="1"/>
</dbReference>
<comment type="subcellular location">
    <subcellularLocation>
        <location evidence="2">Nucleus</location>
    </subcellularLocation>
</comment>
<keyword evidence="13" id="KW-1185">Reference proteome</keyword>
<keyword evidence="8" id="KW-0238">DNA-binding</keyword>
<dbReference type="PANTHER" id="PTHR46213">
    <property type="entry name" value="TRANSCRIPTIONAL ACTIVATOR DEMETER"/>
    <property type="match status" value="1"/>
</dbReference>
<dbReference type="GO" id="GO:0005634">
    <property type="term" value="C:nucleus"/>
    <property type="evidence" value="ECO:0007669"/>
    <property type="project" value="UniProtKB-SubCell"/>
</dbReference>
<dbReference type="GO" id="GO:0003677">
    <property type="term" value="F:DNA binding"/>
    <property type="evidence" value="ECO:0007669"/>
    <property type="project" value="UniProtKB-KW"/>
</dbReference>
<dbReference type="GO" id="GO:0046872">
    <property type="term" value="F:metal ion binding"/>
    <property type="evidence" value="ECO:0007669"/>
    <property type="project" value="UniProtKB-KW"/>
</dbReference>
<gene>
    <name evidence="12" type="ORF">DCAR_0417019</name>
</gene>
<evidence type="ECO:0000256" key="6">
    <source>
        <dbReference type="ARBA" id="ARBA00023004"/>
    </source>
</evidence>
<comment type="cofactor">
    <cofactor evidence="1">
        <name>[4Fe-4S] cluster</name>
        <dbReference type="ChEBI" id="CHEBI:49883"/>
    </cofactor>
</comment>
<dbReference type="InterPro" id="IPR028924">
    <property type="entry name" value="Perm-CXXC"/>
</dbReference>
<keyword evidence="4" id="KW-0004">4Fe-4S</keyword>
<keyword evidence="7" id="KW-0411">Iron-sulfur</keyword>
<dbReference type="InterPro" id="IPR003651">
    <property type="entry name" value="Endonuclease3_FeS-loop_motif"/>
</dbReference>
<evidence type="ECO:0000256" key="2">
    <source>
        <dbReference type="ARBA" id="ARBA00004123"/>
    </source>
</evidence>
<dbReference type="GO" id="GO:0019104">
    <property type="term" value="F:DNA N-glycosylase activity"/>
    <property type="evidence" value="ECO:0007669"/>
    <property type="project" value="InterPro"/>
</dbReference>
<keyword evidence="6" id="KW-0408">Iron</keyword>
<reference evidence="12" key="2">
    <citation type="submission" date="2022-03" db="EMBL/GenBank/DDBJ databases">
        <title>Draft title - Genomic analysis of global carrot germplasm unveils the trajectory of domestication and the origin of high carotenoid orange carrot.</title>
        <authorList>
            <person name="Iorizzo M."/>
            <person name="Ellison S."/>
            <person name="Senalik D."/>
            <person name="Macko-Podgorni A."/>
            <person name="Grzebelus D."/>
            <person name="Bostan H."/>
            <person name="Rolling W."/>
            <person name="Curaba J."/>
            <person name="Simon P."/>
        </authorList>
    </citation>
    <scope>NUCLEOTIDE SEQUENCE</scope>
    <source>
        <tissue evidence="12">Leaf</tissue>
    </source>
</reference>
<protein>
    <recommendedName>
        <fullName evidence="11">HhH-GPD domain-containing protein</fullName>
    </recommendedName>
</protein>
<dbReference type="GO" id="GO:0141166">
    <property type="term" value="P:chromosomal 5-methylcytosine DNA demethylation pathway"/>
    <property type="evidence" value="ECO:0007669"/>
    <property type="project" value="InterPro"/>
</dbReference>
<dbReference type="Proteomes" id="UP000077755">
    <property type="component" value="Chromosome 4"/>
</dbReference>
<dbReference type="Pfam" id="PF15629">
    <property type="entry name" value="Perm-CXXC"/>
    <property type="match status" value="1"/>
</dbReference>
<dbReference type="SMART" id="SM00478">
    <property type="entry name" value="ENDO3c"/>
    <property type="match status" value="1"/>
</dbReference>
<dbReference type="InterPro" id="IPR044811">
    <property type="entry name" value="DME/ROS1"/>
</dbReference>
<evidence type="ECO:0000313" key="13">
    <source>
        <dbReference type="Proteomes" id="UP000077755"/>
    </source>
</evidence>
<evidence type="ECO:0000259" key="11">
    <source>
        <dbReference type="SMART" id="SM00478"/>
    </source>
</evidence>
<evidence type="ECO:0000256" key="7">
    <source>
        <dbReference type="ARBA" id="ARBA00023014"/>
    </source>
</evidence>
<feature type="compositionally biased region" description="Basic residues" evidence="10">
    <location>
        <begin position="531"/>
        <end position="540"/>
    </location>
</feature>
<organism evidence="12 13">
    <name type="scientific">Daucus carota subsp. sativus</name>
    <name type="common">Carrot</name>
    <dbReference type="NCBI Taxonomy" id="79200"/>
    <lineage>
        <taxon>Eukaryota</taxon>
        <taxon>Viridiplantae</taxon>
        <taxon>Streptophyta</taxon>
        <taxon>Embryophyta</taxon>
        <taxon>Tracheophyta</taxon>
        <taxon>Spermatophyta</taxon>
        <taxon>Magnoliopsida</taxon>
        <taxon>eudicotyledons</taxon>
        <taxon>Gunneridae</taxon>
        <taxon>Pentapetalae</taxon>
        <taxon>asterids</taxon>
        <taxon>campanulids</taxon>
        <taxon>Apiales</taxon>
        <taxon>Apiaceae</taxon>
        <taxon>Apioideae</taxon>
        <taxon>Scandiceae</taxon>
        <taxon>Daucinae</taxon>
        <taxon>Daucus</taxon>
        <taxon>Daucus sect. Daucus</taxon>
    </lineage>
</organism>
<dbReference type="SUPFAM" id="SSF48150">
    <property type="entry name" value="DNA-glycosylase"/>
    <property type="match status" value="1"/>
</dbReference>
<sequence length="1097" mass="122730">MPKVVREGQTKRTPNVKTQKPVNPNDASTLKRKCIQKKETSIPPNIDFVDLTETDEDAPSKTPTNLTRNIHPDTPSTTSLSSKPKTASRPRKLCKRSLNFDISSQVGEIKSSCDPAAESDLKSQAQGSYTEIQSTLQLGHGPEATAGKSQVEHISDVQSGSTRGKCHIFLRPLMTACSSPGAMLSVDALADHLRLLDINAERKQGANPNTSAGSCNSARCQEQNTLVVYQRDGTLMNVKEQTPRPRVKLDQETIRVWNLLLQDINSEGINGNDEETKKWWEDERRTFNARANSFIKCMHLIQGDRTFSRWKGSVVDSVVGVFLTQNVTDHLSSSAYMSLAARFPLVLESNHGPLVEEVMNVPVSNPEDTPKEMKSKQPTLNERSVIIQEIDCDKNREVLNSNEPCVSRIDSGEVAMSSGLHREGTEVLWREEIGSSQGTARCSVDIVCQPQTSSPNLKNEVESIDKEKIYQVESVDFERNTGTLDVTGATGVFDESKSSSCLSENIKNARASCHVQRHRDSHSKPNGKTYKPNKGRKGKGKQPAAEWDSFRKQAQAKPNGVRLRTPNTMDSVDWEAVRLADIDEVAQIIRDRGMNNVLAERIKEFLDRLVTDHGSIDLEWLRDVPPDKAKEYLLSIRGLGLKSVECVRLLTLHHVAFPVDTNVGRIAVRLGWVPLQPLPESLQLHLLEMYPVLSSIQKYLWPRLCKLDQRTLYELHYQMITFGKVFCTKNKPNCNACPLRGECRHFASAFASARLALPGPEKRNVETTECNVVDQNFVENIDRLQLPVSLSDQLSEANTQISHCLPIIEEPASPGPIIELPATPEAEREQELEDDIEDFFSEDPDDIPTINLNIEEFTQTLQEYIQQNMDLRESDVSKSLVALTPEAASIPAVKLKTTGRLRTEHQVYELPDTHPLLNGLEQRESDDPCSYLLAIWTPGETADSIQPPTGPCSNQESGSFCDDNTCFACSSTREAQSQTVRGTLLIPCRTAMRGSFPLNGTYFQVNEVFADHASSLRPLEVPRYLLWNLPRKTVYFGTSVTAIFRGMSMKDIQLCFWRGYVCVRGFDRESRAPKPLIARLHFPPSKLSKGNEKKEKE</sequence>
<dbReference type="GO" id="GO:0006284">
    <property type="term" value="P:base-excision repair"/>
    <property type="evidence" value="ECO:0007669"/>
    <property type="project" value="InterPro"/>
</dbReference>
<feature type="compositionally biased region" description="Low complexity" evidence="10">
    <location>
        <begin position="74"/>
        <end position="85"/>
    </location>
</feature>
<dbReference type="GO" id="GO:0051539">
    <property type="term" value="F:4 iron, 4 sulfur cluster binding"/>
    <property type="evidence" value="ECO:0007669"/>
    <property type="project" value="UniProtKB-KW"/>
</dbReference>
<dbReference type="AlphaFoldDB" id="A0AAF1AW67"/>
<evidence type="ECO:0000256" key="3">
    <source>
        <dbReference type="ARBA" id="ARBA00005646"/>
    </source>
</evidence>
<dbReference type="InterPro" id="IPR011257">
    <property type="entry name" value="DNA_glycosylase"/>
</dbReference>
<evidence type="ECO:0000256" key="10">
    <source>
        <dbReference type="SAM" id="MobiDB-lite"/>
    </source>
</evidence>
<dbReference type="InterPro" id="IPR023170">
    <property type="entry name" value="HhH_base_excis_C"/>
</dbReference>
<dbReference type="GO" id="GO:0035514">
    <property type="term" value="F:DNA demethylase activity"/>
    <property type="evidence" value="ECO:0007669"/>
    <property type="project" value="InterPro"/>
</dbReference>
<evidence type="ECO:0000256" key="8">
    <source>
        <dbReference type="ARBA" id="ARBA00023125"/>
    </source>
</evidence>
<feature type="compositionally biased region" description="Polar residues" evidence="10">
    <location>
        <begin position="11"/>
        <end position="28"/>
    </location>
</feature>
<dbReference type="Gene3D" id="1.10.1670.10">
    <property type="entry name" value="Helix-hairpin-Helix base-excision DNA repair enzymes (C-terminal)"/>
    <property type="match status" value="1"/>
</dbReference>
<feature type="region of interest" description="Disordered" evidence="10">
    <location>
        <begin position="514"/>
        <end position="547"/>
    </location>
</feature>
<evidence type="ECO:0000313" key="12">
    <source>
        <dbReference type="EMBL" id="WOG97678.1"/>
    </source>
</evidence>
<dbReference type="FunFam" id="1.10.1670.10:FF:000004">
    <property type="entry name" value="DNA glycosylase/AP lyase ROS1"/>
    <property type="match status" value="1"/>
</dbReference>
<name>A0AAF1AW67_DAUCS</name>
<dbReference type="Pfam" id="PF15628">
    <property type="entry name" value="RRM_DME"/>
    <property type="match status" value="1"/>
</dbReference>
<keyword evidence="5" id="KW-0479">Metal-binding</keyword>
<feature type="region of interest" description="Disordered" evidence="10">
    <location>
        <begin position="1"/>
        <end position="92"/>
    </location>
</feature>
<dbReference type="GO" id="GO:0003906">
    <property type="term" value="F:DNA-(apurinic or apyrimidinic site) endonuclease activity"/>
    <property type="evidence" value="ECO:0007669"/>
    <property type="project" value="UniProtKB-ARBA"/>
</dbReference>